<dbReference type="OrthoDB" id="2974586at2"/>
<dbReference type="Proteomes" id="UP000324517">
    <property type="component" value="Unassembled WGS sequence"/>
</dbReference>
<dbReference type="EMBL" id="VTET01000004">
    <property type="protein sequence ID" value="TYS72279.1"/>
    <property type="molecule type" value="Genomic_DNA"/>
</dbReference>
<evidence type="ECO:0000313" key="2">
    <source>
        <dbReference type="EMBL" id="TYS72279.1"/>
    </source>
</evidence>
<organism evidence="2 3">
    <name type="scientific">Sutcliffiella horikoshii</name>
    <dbReference type="NCBI Taxonomy" id="79883"/>
    <lineage>
        <taxon>Bacteria</taxon>
        <taxon>Bacillati</taxon>
        <taxon>Bacillota</taxon>
        <taxon>Bacilli</taxon>
        <taxon>Bacillales</taxon>
        <taxon>Bacillaceae</taxon>
        <taxon>Sutcliffiella</taxon>
    </lineage>
</organism>
<dbReference type="RefSeq" id="WP_148979162.1">
    <property type="nucleotide sequence ID" value="NZ_JBNILM010000004.1"/>
</dbReference>
<feature type="compositionally biased region" description="Acidic residues" evidence="1">
    <location>
        <begin position="269"/>
        <end position="281"/>
    </location>
</feature>
<feature type="compositionally biased region" description="Basic and acidic residues" evidence="1">
    <location>
        <begin position="176"/>
        <end position="204"/>
    </location>
</feature>
<reference evidence="2 3" key="1">
    <citation type="submission" date="2019-08" db="EMBL/GenBank/DDBJ databases">
        <title>Bacillus genomes from the desert of Cuatro Cienegas, Coahuila.</title>
        <authorList>
            <person name="Olmedo-Alvarez G."/>
        </authorList>
    </citation>
    <scope>NUCLEOTIDE SEQUENCE [LARGE SCALE GENOMIC DNA]</scope>
    <source>
        <strain evidence="2 3">CH98b_3T</strain>
    </source>
</reference>
<protein>
    <submittedName>
        <fullName evidence="2">Uncharacterized protein</fullName>
    </submittedName>
</protein>
<name>A0A5D4TAG2_9BACI</name>
<dbReference type="AlphaFoldDB" id="A0A5D4TAG2"/>
<gene>
    <name evidence="2" type="ORF">FZC75_09975</name>
</gene>
<feature type="region of interest" description="Disordered" evidence="1">
    <location>
        <begin position="176"/>
        <end position="290"/>
    </location>
</feature>
<sequence>MNKKIIFSISIICIFFISKSIAHNYSLAYFHDQSETVGIVTAGIWVDENACRVNVDLVNNTGNVISSFNLKVTAGQGAHPKNNYIITPEFVENIEPIGIGERLSYVFVVDHRELVHCNIQWVYFDIDAIDTNGNEYKIEDARTKVHNPPGKVKRNGYSFSDLEVIIDQTFLVNDEMKNEGESKGKDKGKEKEKNPQEVETKESASDETSELEISNNKTEGSNDSSDSKDTEENQVIKEKQDNQEEQSTEIEEEQGKETEDDPKNNSDVGNEDEKESSEINEEEKVDHQDP</sequence>
<feature type="compositionally biased region" description="Basic and acidic residues" evidence="1">
    <location>
        <begin position="253"/>
        <end position="264"/>
    </location>
</feature>
<comment type="caution">
    <text evidence="2">The sequence shown here is derived from an EMBL/GenBank/DDBJ whole genome shotgun (WGS) entry which is preliminary data.</text>
</comment>
<accession>A0A5D4TAG2</accession>
<proteinExistence type="predicted"/>
<evidence type="ECO:0000313" key="3">
    <source>
        <dbReference type="Proteomes" id="UP000324517"/>
    </source>
</evidence>
<evidence type="ECO:0000256" key="1">
    <source>
        <dbReference type="SAM" id="MobiDB-lite"/>
    </source>
</evidence>
<feature type="compositionally biased region" description="Acidic residues" evidence="1">
    <location>
        <begin position="243"/>
        <end position="252"/>
    </location>
</feature>
<feature type="compositionally biased region" description="Basic and acidic residues" evidence="1">
    <location>
        <begin position="225"/>
        <end position="242"/>
    </location>
</feature>
<feature type="compositionally biased region" description="Polar residues" evidence="1">
    <location>
        <begin position="211"/>
        <end position="224"/>
    </location>
</feature>